<dbReference type="SUPFAM" id="SSF161098">
    <property type="entry name" value="MetI-like"/>
    <property type="match status" value="1"/>
</dbReference>
<keyword evidence="2 7" id="KW-0813">Transport</keyword>
<feature type="transmembrane region" description="Helical" evidence="7">
    <location>
        <begin position="156"/>
        <end position="181"/>
    </location>
</feature>
<comment type="caution">
    <text evidence="9">The sequence shown here is derived from an EMBL/GenBank/DDBJ whole genome shotgun (WGS) entry which is preliminary data.</text>
</comment>
<dbReference type="InterPro" id="IPR035906">
    <property type="entry name" value="MetI-like_sf"/>
</dbReference>
<evidence type="ECO:0000256" key="1">
    <source>
        <dbReference type="ARBA" id="ARBA00004651"/>
    </source>
</evidence>
<evidence type="ECO:0000256" key="4">
    <source>
        <dbReference type="ARBA" id="ARBA00022692"/>
    </source>
</evidence>
<evidence type="ECO:0000313" key="10">
    <source>
        <dbReference type="Proteomes" id="UP000231092"/>
    </source>
</evidence>
<dbReference type="Gene3D" id="1.10.3720.10">
    <property type="entry name" value="MetI-like"/>
    <property type="match status" value="1"/>
</dbReference>
<keyword evidence="9" id="KW-0762">Sugar transport</keyword>
<evidence type="ECO:0000256" key="5">
    <source>
        <dbReference type="ARBA" id="ARBA00022989"/>
    </source>
</evidence>
<keyword evidence="5 7" id="KW-1133">Transmembrane helix</keyword>
<dbReference type="PANTHER" id="PTHR43005:SF1">
    <property type="entry name" value="SPERMIDINE_PUTRESCINE TRANSPORT SYSTEM PERMEASE PROTEIN"/>
    <property type="match status" value="1"/>
</dbReference>
<dbReference type="GO" id="GO:0055085">
    <property type="term" value="P:transmembrane transport"/>
    <property type="evidence" value="ECO:0007669"/>
    <property type="project" value="InterPro"/>
</dbReference>
<feature type="transmembrane region" description="Helical" evidence="7">
    <location>
        <begin position="260"/>
        <end position="282"/>
    </location>
</feature>
<sequence length="290" mass="32417">MVKKRTFWPYVLVAPAVIIILCVVFIPVMNAILMSFQNYDLRRPKEIAFRGLTNYASAFKDPLFWGALVRTILWVVCGVGFQFLFGFILALLLNQEFFGRGMVRAVSMIPWVTPGVLIGLMWRWIYDGNFGVLNDLLLKLHVISDKIPFLSQVSTAFPSIIVTIIWQGIPFFALMLLAALQGVSSEIYEASSIDGAAAWQKLFYITIPSIKNTIFVTALLRVIWVANSVDVIFNMTEGGPAYSTQTLSVYIFNKGNALNLGYASAMALLLAVLLLFAAIPYLKMNFKGEE</sequence>
<accession>A0A2M8ZA10</accession>
<keyword evidence="4 7" id="KW-0812">Transmembrane</keyword>
<evidence type="ECO:0000256" key="3">
    <source>
        <dbReference type="ARBA" id="ARBA00022475"/>
    </source>
</evidence>
<dbReference type="PROSITE" id="PS50928">
    <property type="entry name" value="ABC_TM1"/>
    <property type="match status" value="1"/>
</dbReference>
<keyword evidence="6 7" id="KW-0472">Membrane</keyword>
<evidence type="ECO:0000313" key="9">
    <source>
        <dbReference type="EMBL" id="PJJ30285.1"/>
    </source>
</evidence>
<dbReference type="PANTHER" id="PTHR43005">
    <property type="entry name" value="BLR7065 PROTEIN"/>
    <property type="match status" value="1"/>
</dbReference>
<feature type="transmembrane region" description="Helical" evidence="7">
    <location>
        <begin position="202"/>
        <end position="224"/>
    </location>
</feature>
<dbReference type="Proteomes" id="UP000231092">
    <property type="component" value="Unassembled WGS sequence"/>
</dbReference>
<evidence type="ECO:0000256" key="6">
    <source>
        <dbReference type="ARBA" id="ARBA00023136"/>
    </source>
</evidence>
<comment type="similarity">
    <text evidence="7">Belongs to the binding-protein-dependent transport system permease family.</text>
</comment>
<keyword evidence="3" id="KW-1003">Cell membrane</keyword>
<feature type="transmembrane region" description="Helical" evidence="7">
    <location>
        <begin position="72"/>
        <end position="93"/>
    </location>
</feature>
<dbReference type="EMBL" id="PGET01000001">
    <property type="protein sequence ID" value="PJJ30285.1"/>
    <property type="molecule type" value="Genomic_DNA"/>
</dbReference>
<feature type="transmembrane region" description="Helical" evidence="7">
    <location>
        <begin position="105"/>
        <end position="125"/>
    </location>
</feature>
<gene>
    <name evidence="9" type="ORF">H171_3874</name>
</gene>
<proteinExistence type="inferred from homology"/>
<dbReference type="AlphaFoldDB" id="A0A2M8ZA10"/>
<reference evidence="9 10" key="1">
    <citation type="submission" date="2017-11" db="EMBL/GenBank/DDBJ databases">
        <title>Understudied soil microbes with underappreciated capabilities: Untangling the Clostridium saccharolyticum group.</title>
        <authorList>
            <person name="Leschine S."/>
        </authorList>
    </citation>
    <scope>NUCLEOTIDE SEQUENCE [LARGE SCALE GENOMIC DNA]</scope>
    <source>
        <strain evidence="9 10">18A</strain>
    </source>
</reference>
<evidence type="ECO:0000256" key="2">
    <source>
        <dbReference type="ARBA" id="ARBA00022448"/>
    </source>
</evidence>
<dbReference type="CDD" id="cd06261">
    <property type="entry name" value="TM_PBP2"/>
    <property type="match status" value="1"/>
</dbReference>
<evidence type="ECO:0000259" key="8">
    <source>
        <dbReference type="PROSITE" id="PS50928"/>
    </source>
</evidence>
<feature type="transmembrane region" description="Helical" evidence="7">
    <location>
        <begin position="7"/>
        <end position="33"/>
    </location>
</feature>
<dbReference type="Pfam" id="PF00528">
    <property type="entry name" value="BPD_transp_1"/>
    <property type="match status" value="1"/>
</dbReference>
<dbReference type="RefSeq" id="WP_100306559.1">
    <property type="nucleotide sequence ID" value="NZ_PGET01000001.1"/>
</dbReference>
<dbReference type="GO" id="GO:0005886">
    <property type="term" value="C:plasma membrane"/>
    <property type="evidence" value="ECO:0007669"/>
    <property type="project" value="UniProtKB-SubCell"/>
</dbReference>
<dbReference type="InterPro" id="IPR000515">
    <property type="entry name" value="MetI-like"/>
</dbReference>
<feature type="domain" description="ABC transmembrane type-1" evidence="8">
    <location>
        <begin position="68"/>
        <end position="281"/>
    </location>
</feature>
<name>A0A2M8ZA10_9FIRM</name>
<protein>
    <submittedName>
        <fullName evidence="9">Multiple sugar transport system permease protein</fullName>
    </submittedName>
</protein>
<organism evidence="9 10">
    <name type="scientific">[Clostridium] celerecrescens 18A</name>
    <dbReference type="NCBI Taxonomy" id="1286362"/>
    <lineage>
        <taxon>Bacteria</taxon>
        <taxon>Bacillati</taxon>
        <taxon>Bacillota</taxon>
        <taxon>Clostridia</taxon>
        <taxon>Lachnospirales</taxon>
        <taxon>Lachnospiraceae</taxon>
        <taxon>Lacrimispora</taxon>
    </lineage>
</organism>
<comment type="subcellular location">
    <subcellularLocation>
        <location evidence="1 7">Cell membrane</location>
        <topology evidence="1 7">Multi-pass membrane protein</topology>
    </subcellularLocation>
</comment>
<dbReference type="OrthoDB" id="9761387at2"/>
<evidence type="ECO:0000256" key="7">
    <source>
        <dbReference type="RuleBase" id="RU363032"/>
    </source>
</evidence>